<feature type="transmembrane region" description="Helical" evidence="2">
    <location>
        <begin position="644"/>
        <end position="668"/>
    </location>
</feature>
<dbReference type="PANTHER" id="PTHR11905">
    <property type="entry name" value="ADAM A DISINTEGRIN AND METALLOPROTEASE DOMAIN"/>
    <property type="match status" value="1"/>
</dbReference>
<feature type="binding site" evidence="1">
    <location>
        <position position="372"/>
    </location>
    <ligand>
        <name>Zn(2+)</name>
        <dbReference type="ChEBI" id="CHEBI:29105"/>
        <note>catalytic</note>
    </ligand>
</feature>
<dbReference type="SMART" id="SM00050">
    <property type="entry name" value="DISIN"/>
    <property type="match status" value="1"/>
</dbReference>
<protein>
    <submittedName>
        <fullName evidence="6">Metallo-peptidase family M12-domain-containing protein</fullName>
    </submittedName>
</protein>
<feature type="binding site" evidence="1">
    <location>
        <position position="382"/>
    </location>
    <ligand>
        <name>Zn(2+)</name>
        <dbReference type="ChEBI" id="CHEBI:29105"/>
        <note>catalytic</note>
    </ligand>
</feature>
<dbReference type="PANTHER" id="PTHR11905:SF222">
    <property type="entry name" value="ADAM FAMILY OF METALLOPROTEASE ADM-A (AFU_ORTHOLOGUE AFUA_6G14420)"/>
    <property type="match status" value="1"/>
</dbReference>
<dbReference type="InterPro" id="IPR001762">
    <property type="entry name" value="Disintegrin_dom"/>
</dbReference>
<dbReference type="InterPro" id="IPR024079">
    <property type="entry name" value="MetalloPept_cat_dom_sf"/>
</dbReference>
<dbReference type="SUPFAM" id="SSF55486">
    <property type="entry name" value="Metalloproteases ('zincins'), catalytic domain"/>
    <property type="match status" value="1"/>
</dbReference>
<dbReference type="Proteomes" id="UP001610446">
    <property type="component" value="Unassembled WGS sequence"/>
</dbReference>
<feature type="chain" id="PRO_5046224650" evidence="3">
    <location>
        <begin position="23"/>
        <end position="711"/>
    </location>
</feature>
<dbReference type="SUPFAM" id="SSF57552">
    <property type="entry name" value="Blood coagulation inhibitor (disintegrin)"/>
    <property type="match status" value="1"/>
</dbReference>
<reference evidence="6 7" key="1">
    <citation type="submission" date="2024-07" db="EMBL/GenBank/DDBJ databases">
        <title>Section-level genome sequencing and comparative genomics of Aspergillus sections Usti and Cavernicolus.</title>
        <authorList>
            <consortium name="Lawrence Berkeley National Laboratory"/>
            <person name="Nybo J.L."/>
            <person name="Vesth T.C."/>
            <person name="Theobald S."/>
            <person name="Frisvad J.C."/>
            <person name="Larsen T.O."/>
            <person name="Kjaerboelling I."/>
            <person name="Rothschild-Mancinelli K."/>
            <person name="Lyhne E.K."/>
            <person name="Kogle M.E."/>
            <person name="Barry K."/>
            <person name="Clum A."/>
            <person name="Na H."/>
            <person name="Ledsgaard L."/>
            <person name="Lin J."/>
            <person name="Lipzen A."/>
            <person name="Kuo A."/>
            <person name="Riley R."/>
            <person name="Mondo S."/>
            <person name="Labutti K."/>
            <person name="Haridas S."/>
            <person name="Pangalinan J."/>
            <person name="Salamov A.A."/>
            <person name="Simmons B.A."/>
            <person name="Magnuson J.K."/>
            <person name="Chen J."/>
            <person name="Drula E."/>
            <person name="Henrissat B."/>
            <person name="Wiebenga A."/>
            <person name="Lubbers R.J."/>
            <person name="Gomes A.C."/>
            <person name="Makela M.R."/>
            <person name="Stajich J."/>
            <person name="Grigoriev I.V."/>
            <person name="Mortensen U.H."/>
            <person name="De Vries R.P."/>
            <person name="Baker S.E."/>
            <person name="Andersen M.R."/>
        </authorList>
    </citation>
    <scope>NUCLEOTIDE SEQUENCE [LARGE SCALE GENOMIC DNA]</scope>
    <source>
        <strain evidence="6 7">CBS 123904</strain>
    </source>
</reference>
<proteinExistence type="predicted"/>
<feature type="domain" description="Peptidase M12B" evidence="5">
    <location>
        <begin position="226"/>
        <end position="433"/>
    </location>
</feature>
<evidence type="ECO:0000256" key="3">
    <source>
        <dbReference type="SAM" id="SignalP"/>
    </source>
</evidence>
<feature type="signal peptide" evidence="3">
    <location>
        <begin position="1"/>
        <end position="22"/>
    </location>
</feature>
<organism evidence="6 7">
    <name type="scientific">Aspergillus pseudoustus</name>
    <dbReference type="NCBI Taxonomy" id="1810923"/>
    <lineage>
        <taxon>Eukaryota</taxon>
        <taxon>Fungi</taxon>
        <taxon>Dikarya</taxon>
        <taxon>Ascomycota</taxon>
        <taxon>Pezizomycotina</taxon>
        <taxon>Eurotiomycetes</taxon>
        <taxon>Eurotiomycetidae</taxon>
        <taxon>Eurotiales</taxon>
        <taxon>Aspergillaceae</taxon>
        <taxon>Aspergillus</taxon>
        <taxon>Aspergillus subgen. Nidulantes</taxon>
    </lineage>
</organism>
<keyword evidence="1" id="KW-0479">Metal-binding</keyword>
<evidence type="ECO:0000313" key="6">
    <source>
        <dbReference type="EMBL" id="KAL2838114.1"/>
    </source>
</evidence>
<dbReference type="Gene3D" id="4.10.70.10">
    <property type="entry name" value="Disintegrin domain"/>
    <property type="match status" value="1"/>
</dbReference>
<accession>A0ABR4JDJ6</accession>
<evidence type="ECO:0000256" key="2">
    <source>
        <dbReference type="SAM" id="Phobius"/>
    </source>
</evidence>
<evidence type="ECO:0000259" key="4">
    <source>
        <dbReference type="PROSITE" id="PS50214"/>
    </source>
</evidence>
<keyword evidence="3" id="KW-0732">Signal</keyword>
<keyword evidence="7" id="KW-1185">Reference proteome</keyword>
<dbReference type="Pfam" id="PF00200">
    <property type="entry name" value="Disintegrin"/>
    <property type="match status" value="1"/>
</dbReference>
<keyword evidence="2" id="KW-0472">Membrane</keyword>
<gene>
    <name evidence="6" type="ORF">BJY01DRAFT_38266</name>
</gene>
<sequence length="711" mass="76036">MRNLLRSSVSCILLILATQISAYSLHPETPYNSTTLTNIIIHTPSQRISPNAPFNITFTLPSVSDFSNSQPLKLALHPNHDLLHQDSQIQYIDRNGVSTRTEVMKRHRHRVFKGSVLRGNEITGWTRVGWTRISILRDGGEPLFDGAFSLGSVQYHVKAEEGRITAYYDANEDIAQLSSIPMDEIDMTTMDTSPRFASQSQKRQFGLNPPNLVDTIGSIDGCPTDRRIALVGIATDCAFTATFGSQSELVDSLVSMVNTASEVFEETFNIALAVANLTVQEESDCPTSPSSASSELPWNVGCSNGIDLNWRLQQFTGWRESQGGDENAYWTLMSGCPTGSEVGVSWVGELCTEELSANVVALAQNQWQVFAHESAHTFGAYHDCESSTCSISSQSRQCCPLSSSTCSAGGQYIMNPVSSSGQREFSPCTVGNVCSAMGSGRVSTRCLTTNANTPPTITAGECGNGIIEAGEECDCGDDCDGNECCDGATCRFRGSAECDDAEGGCCSGCRFRASGEVCRAAVGECDIEETCSGDEAACPSDRFEDDGSNCGDGSDTGLFCSRGQCTNRDLQCQGMVNGDNSTISSCGNSTCVLECSSSWGDGSCARAGNVLDGTPCDGGMCRGGQCRSRTQRDNDGESWVQRNLSLVIGLSAGIGGLLLLLLVGSIAYCCCCRRRPKTVPTQAPLPPVVGYAPPPYSPRPPVPATPYYRYA</sequence>
<evidence type="ECO:0000259" key="5">
    <source>
        <dbReference type="PROSITE" id="PS50215"/>
    </source>
</evidence>
<dbReference type="EMBL" id="JBFXLU010000150">
    <property type="protein sequence ID" value="KAL2838114.1"/>
    <property type="molecule type" value="Genomic_DNA"/>
</dbReference>
<keyword evidence="2" id="KW-1133">Transmembrane helix</keyword>
<dbReference type="PROSITE" id="PS50214">
    <property type="entry name" value="DISINTEGRIN_2"/>
    <property type="match status" value="1"/>
</dbReference>
<comment type="caution">
    <text evidence="6">The sequence shown here is derived from an EMBL/GenBank/DDBJ whole genome shotgun (WGS) entry which is preliminary data.</text>
</comment>
<feature type="binding site" evidence="1">
    <location>
        <position position="376"/>
    </location>
    <ligand>
        <name>Zn(2+)</name>
        <dbReference type="ChEBI" id="CHEBI:29105"/>
        <note>catalytic</note>
    </ligand>
</feature>
<name>A0ABR4JDJ6_9EURO</name>
<evidence type="ECO:0000313" key="7">
    <source>
        <dbReference type="Proteomes" id="UP001610446"/>
    </source>
</evidence>
<evidence type="ECO:0000256" key="1">
    <source>
        <dbReference type="PROSITE-ProRule" id="PRU00276"/>
    </source>
</evidence>
<keyword evidence="1" id="KW-0862">Zinc</keyword>
<dbReference type="PROSITE" id="PS50215">
    <property type="entry name" value="ADAM_MEPRO"/>
    <property type="match status" value="1"/>
</dbReference>
<comment type="caution">
    <text evidence="1">Lacks conserved residue(s) required for the propagation of feature annotation.</text>
</comment>
<dbReference type="Pfam" id="PF13688">
    <property type="entry name" value="Reprolysin_5"/>
    <property type="match status" value="1"/>
</dbReference>
<feature type="active site" evidence="1">
    <location>
        <position position="373"/>
    </location>
</feature>
<dbReference type="InterPro" id="IPR036436">
    <property type="entry name" value="Disintegrin_dom_sf"/>
</dbReference>
<feature type="domain" description="Disintegrin" evidence="4">
    <location>
        <begin position="459"/>
        <end position="546"/>
    </location>
</feature>
<dbReference type="InterPro" id="IPR001590">
    <property type="entry name" value="Peptidase_M12B"/>
</dbReference>
<dbReference type="Gene3D" id="3.40.390.10">
    <property type="entry name" value="Collagenase (Catalytic Domain)"/>
    <property type="match status" value="1"/>
</dbReference>
<keyword evidence="2" id="KW-0812">Transmembrane</keyword>